<feature type="transmembrane region" description="Helical" evidence="5">
    <location>
        <begin position="7"/>
        <end position="25"/>
    </location>
</feature>
<comment type="subcellular location">
    <subcellularLocation>
        <location evidence="1">Membrane</location>
        <topology evidence="1">Multi-pass membrane protein</topology>
    </subcellularLocation>
</comment>
<keyword evidence="7" id="KW-1185">Reference proteome</keyword>
<keyword evidence="3 5" id="KW-1133">Transmembrane helix</keyword>
<feature type="transmembrane region" description="Helical" evidence="5">
    <location>
        <begin position="45"/>
        <end position="65"/>
    </location>
</feature>
<evidence type="ECO:0000256" key="2">
    <source>
        <dbReference type="ARBA" id="ARBA00022692"/>
    </source>
</evidence>
<evidence type="ECO:0000313" key="6">
    <source>
        <dbReference type="EMBL" id="TGE20553.1"/>
    </source>
</evidence>
<dbReference type="InterPro" id="IPR032808">
    <property type="entry name" value="DoxX"/>
</dbReference>
<evidence type="ECO:0000256" key="3">
    <source>
        <dbReference type="ARBA" id="ARBA00022989"/>
    </source>
</evidence>
<proteinExistence type="predicted"/>
<accession>A0A4Z0PUI3</accession>
<dbReference type="OrthoDB" id="7960583at2"/>
<dbReference type="EMBL" id="SRLC01000003">
    <property type="protein sequence ID" value="TGE20553.1"/>
    <property type="molecule type" value="Genomic_DNA"/>
</dbReference>
<dbReference type="PIRSF" id="PIRSF030066">
    <property type="entry name" value="UCP030066"/>
    <property type="match status" value="1"/>
</dbReference>
<evidence type="ECO:0000256" key="4">
    <source>
        <dbReference type="ARBA" id="ARBA00023136"/>
    </source>
</evidence>
<dbReference type="Proteomes" id="UP000297549">
    <property type="component" value="Unassembled WGS sequence"/>
</dbReference>
<comment type="caution">
    <text evidence="6">The sequence shown here is derived from an EMBL/GenBank/DDBJ whole genome shotgun (WGS) entry which is preliminary data.</text>
</comment>
<evidence type="ECO:0000256" key="5">
    <source>
        <dbReference type="SAM" id="Phobius"/>
    </source>
</evidence>
<feature type="transmembrane region" description="Helical" evidence="5">
    <location>
        <begin position="97"/>
        <end position="114"/>
    </location>
</feature>
<evidence type="ECO:0000313" key="7">
    <source>
        <dbReference type="Proteomes" id="UP000297549"/>
    </source>
</evidence>
<reference evidence="6 7" key="1">
    <citation type="submission" date="2019-04" db="EMBL/GenBank/DDBJ databases">
        <authorList>
            <person name="Feng G."/>
            <person name="Zhang J."/>
            <person name="Zhu H."/>
        </authorList>
    </citation>
    <scope>NUCLEOTIDE SEQUENCE [LARGE SCALE GENOMIC DNA]</scope>
    <source>
        <strain evidence="6 7">JCM 31653</strain>
    </source>
</reference>
<keyword evidence="4 5" id="KW-0472">Membrane</keyword>
<sequence>MKTTTVLYWVSTGLLAALMLMSGMSNLLSTPESLDAFRHLGYPAYLSPFLGVAKLLGVLALLVPGFPRLREWAYAGFVFDLAGAMYSGLAVGDPLSTWLPLTIGFLVIATSYVTNRRRTEAPARSSHLSIA</sequence>
<dbReference type="InterPro" id="IPR016944">
    <property type="entry name" value="UCP030066"/>
</dbReference>
<dbReference type="Pfam" id="PF13564">
    <property type="entry name" value="DoxX_2"/>
    <property type="match status" value="1"/>
</dbReference>
<dbReference type="AlphaFoldDB" id="A0A4Z0PUI3"/>
<name>A0A4Z0PUI3_9BACT</name>
<evidence type="ECO:0000256" key="1">
    <source>
        <dbReference type="ARBA" id="ARBA00004141"/>
    </source>
</evidence>
<dbReference type="GO" id="GO:0016020">
    <property type="term" value="C:membrane"/>
    <property type="evidence" value="ECO:0007669"/>
    <property type="project" value="UniProtKB-SubCell"/>
</dbReference>
<keyword evidence="2 5" id="KW-0812">Transmembrane</keyword>
<feature type="transmembrane region" description="Helical" evidence="5">
    <location>
        <begin position="72"/>
        <end position="91"/>
    </location>
</feature>
<gene>
    <name evidence="6" type="ORF">E5K00_21400</name>
</gene>
<protein>
    <submittedName>
        <fullName evidence="6">DoxX family protein</fullName>
    </submittedName>
</protein>
<organism evidence="6 7">
    <name type="scientific">Hymenobacter aquaticus</name>
    <dbReference type="NCBI Taxonomy" id="1867101"/>
    <lineage>
        <taxon>Bacteria</taxon>
        <taxon>Pseudomonadati</taxon>
        <taxon>Bacteroidota</taxon>
        <taxon>Cytophagia</taxon>
        <taxon>Cytophagales</taxon>
        <taxon>Hymenobacteraceae</taxon>
        <taxon>Hymenobacter</taxon>
    </lineage>
</organism>
<dbReference type="RefSeq" id="WP_135465354.1">
    <property type="nucleotide sequence ID" value="NZ_SRLC01000003.1"/>
</dbReference>